<dbReference type="EMBL" id="JANLCJ010000002">
    <property type="protein sequence ID" value="MCS5733825.1"/>
    <property type="molecule type" value="Genomic_DNA"/>
</dbReference>
<protein>
    <submittedName>
        <fullName evidence="2">Uncharacterized protein</fullName>
    </submittedName>
</protein>
<comment type="caution">
    <text evidence="2">The sequence shown here is derived from an EMBL/GenBank/DDBJ whole genome shotgun (WGS) entry which is preliminary data.</text>
</comment>
<feature type="region of interest" description="Disordered" evidence="1">
    <location>
        <begin position="71"/>
        <end position="93"/>
    </location>
</feature>
<dbReference type="RefSeq" id="WP_259538646.1">
    <property type="nucleotide sequence ID" value="NZ_JANLCJ010000002.1"/>
</dbReference>
<organism evidence="2 3">
    <name type="scientific">Herbiconiux daphne</name>
    <dbReference type="NCBI Taxonomy" id="2970914"/>
    <lineage>
        <taxon>Bacteria</taxon>
        <taxon>Bacillati</taxon>
        <taxon>Actinomycetota</taxon>
        <taxon>Actinomycetes</taxon>
        <taxon>Micrococcales</taxon>
        <taxon>Microbacteriaceae</taxon>
        <taxon>Herbiconiux</taxon>
    </lineage>
</organism>
<sequence length="93" mass="9484">MGGMLMAAAVVAALLGVVVVLFALGAHVRRHPELRGASAPGAGLMTAAYDEVFNPHAALARDTLDAEQRLVAPAPSPDGDKGISGGRIRLDVD</sequence>
<name>A0ABT2H1M7_9MICO</name>
<proteinExistence type="predicted"/>
<evidence type="ECO:0000256" key="1">
    <source>
        <dbReference type="SAM" id="MobiDB-lite"/>
    </source>
</evidence>
<reference evidence="2" key="1">
    <citation type="submission" date="2022-08" db="EMBL/GenBank/DDBJ databases">
        <authorList>
            <person name="Deng Y."/>
            <person name="Han X.-F."/>
            <person name="Zhang Y.-Q."/>
        </authorList>
    </citation>
    <scope>NUCLEOTIDE SEQUENCE</scope>
    <source>
        <strain evidence="2">CPCC 203386</strain>
    </source>
</reference>
<gene>
    <name evidence="2" type="ORF">N1032_08740</name>
</gene>
<dbReference type="Proteomes" id="UP001165586">
    <property type="component" value="Unassembled WGS sequence"/>
</dbReference>
<evidence type="ECO:0000313" key="2">
    <source>
        <dbReference type="EMBL" id="MCS5733825.1"/>
    </source>
</evidence>
<evidence type="ECO:0000313" key="3">
    <source>
        <dbReference type="Proteomes" id="UP001165586"/>
    </source>
</evidence>
<keyword evidence="3" id="KW-1185">Reference proteome</keyword>
<accession>A0ABT2H1M7</accession>